<gene>
    <name evidence="8" type="ORF">EV146_112167</name>
</gene>
<dbReference type="InterPro" id="IPR035906">
    <property type="entry name" value="MetI-like_sf"/>
</dbReference>
<dbReference type="PANTHER" id="PTHR43496:SF1">
    <property type="entry name" value="POLYGALACTURONAN_RHAMNOGALACTURONAN TRANSPORT SYSTEM PERMEASE PROTEIN YTEP"/>
    <property type="match status" value="1"/>
</dbReference>
<dbReference type="PROSITE" id="PS50928">
    <property type="entry name" value="ABC_TM1"/>
    <property type="match status" value="1"/>
</dbReference>
<sequence>MAGTKTEMVKPEYSVPSTIKTKKQITWMQRLKKDKWLYLLLLPGLLYFLIFKYLPMWGIVIAFQNYSPFLGVLGSEWVGFEHFKNFFQNPDFFRLLRNTFTFAVLDLVFFFPAPIILALLLNELRSQLYKRTVQTLIYVPHFMSWVIIASITYIFFTTSGGVVNEIVSYFYGKEINFLSAPEWFRPLIMGQIIWKETGWGTVIFLAALASVDQELYDAAIVDGAGRFRRLWHVTLPAVRSTIIVLLILRLGNFLDTGFQQIYLMTNSLNRDVADVFDTYVYFVGVTQGAYSYSTAVGLFKAVVGIILVLGANRLAKKMGQDGIF</sequence>
<dbReference type="CDD" id="cd06261">
    <property type="entry name" value="TM_PBP2"/>
    <property type="match status" value="1"/>
</dbReference>
<dbReference type="EMBL" id="SLVV01000012">
    <property type="protein sequence ID" value="TCN21484.1"/>
    <property type="molecule type" value="Genomic_DNA"/>
</dbReference>
<evidence type="ECO:0000256" key="5">
    <source>
        <dbReference type="ARBA" id="ARBA00023136"/>
    </source>
</evidence>
<comment type="similarity">
    <text evidence="6">Belongs to the binding-protein-dependent transport system permease family.</text>
</comment>
<organism evidence="8 9">
    <name type="scientific">Mesobacillus foraminis</name>
    <dbReference type="NCBI Taxonomy" id="279826"/>
    <lineage>
        <taxon>Bacteria</taxon>
        <taxon>Bacillati</taxon>
        <taxon>Bacillota</taxon>
        <taxon>Bacilli</taxon>
        <taxon>Bacillales</taxon>
        <taxon>Bacillaceae</taxon>
        <taxon>Mesobacillus</taxon>
    </lineage>
</organism>
<keyword evidence="2 6" id="KW-0813">Transport</keyword>
<feature type="transmembrane region" description="Helical" evidence="6">
    <location>
        <begin position="183"/>
        <end position="209"/>
    </location>
</feature>
<dbReference type="InterPro" id="IPR000515">
    <property type="entry name" value="MetI-like"/>
</dbReference>
<feature type="transmembrane region" description="Helical" evidence="6">
    <location>
        <begin position="36"/>
        <end position="63"/>
    </location>
</feature>
<dbReference type="Proteomes" id="UP000295689">
    <property type="component" value="Unassembled WGS sequence"/>
</dbReference>
<keyword evidence="3 6" id="KW-0812">Transmembrane</keyword>
<keyword evidence="9" id="KW-1185">Reference proteome</keyword>
<evidence type="ECO:0000256" key="6">
    <source>
        <dbReference type="RuleBase" id="RU363032"/>
    </source>
</evidence>
<comment type="subcellular location">
    <subcellularLocation>
        <location evidence="6">Cell membrane</location>
        <topology evidence="6">Multi-pass membrane protein</topology>
    </subcellularLocation>
    <subcellularLocation>
        <location evidence="1">Membrane</location>
        <topology evidence="1">Multi-pass membrane protein</topology>
    </subcellularLocation>
</comment>
<name>A0A4R2B7V0_9BACI</name>
<comment type="caution">
    <text evidence="8">The sequence shown here is derived from an EMBL/GenBank/DDBJ whole genome shotgun (WGS) entry which is preliminary data.</text>
</comment>
<feature type="transmembrane region" description="Helical" evidence="6">
    <location>
        <begin position="289"/>
        <end position="310"/>
    </location>
</feature>
<dbReference type="Pfam" id="PF00528">
    <property type="entry name" value="BPD_transp_1"/>
    <property type="match status" value="1"/>
</dbReference>
<dbReference type="GO" id="GO:0055085">
    <property type="term" value="P:transmembrane transport"/>
    <property type="evidence" value="ECO:0007669"/>
    <property type="project" value="InterPro"/>
</dbReference>
<evidence type="ECO:0000313" key="8">
    <source>
        <dbReference type="EMBL" id="TCN21484.1"/>
    </source>
</evidence>
<dbReference type="PANTHER" id="PTHR43496">
    <property type="entry name" value="PROTEIN LPLB"/>
    <property type="match status" value="1"/>
</dbReference>
<keyword evidence="4 6" id="KW-1133">Transmembrane helix</keyword>
<proteinExistence type="inferred from homology"/>
<evidence type="ECO:0000313" key="9">
    <source>
        <dbReference type="Proteomes" id="UP000295689"/>
    </source>
</evidence>
<dbReference type="SUPFAM" id="SSF161098">
    <property type="entry name" value="MetI-like"/>
    <property type="match status" value="1"/>
</dbReference>
<evidence type="ECO:0000256" key="4">
    <source>
        <dbReference type="ARBA" id="ARBA00022989"/>
    </source>
</evidence>
<accession>A0A4R2B7V0</accession>
<evidence type="ECO:0000256" key="1">
    <source>
        <dbReference type="ARBA" id="ARBA00004141"/>
    </source>
</evidence>
<keyword evidence="5 6" id="KW-0472">Membrane</keyword>
<protein>
    <submittedName>
        <fullName evidence="8">Putative aldouronate transport system permease protein</fullName>
    </submittedName>
</protein>
<feature type="domain" description="ABC transmembrane type-1" evidence="7">
    <location>
        <begin position="96"/>
        <end position="311"/>
    </location>
</feature>
<evidence type="ECO:0000259" key="7">
    <source>
        <dbReference type="PROSITE" id="PS50928"/>
    </source>
</evidence>
<dbReference type="Gene3D" id="1.10.3720.10">
    <property type="entry name" value="MetI-like"/>
    <property type="match status" value="1"/>
</dbReference>
<dbReference type="GO" id="GO:0005886">
    <property type="term" value="C:plasma membrane"/>
    <property type="evidence" value="ECO:0007669"/>
    <property type="project" value="UniProtKB-SubCell"/>
</dbReference>
<feature type="transmembrane region" description="Helical" evidence="6">
    <location>
        <begin position="230"/>
        <end position="248"/>
    </location>
</feature>
<dbReference type="AlphaFoldDB" id="A0A4R2B7V0"/>
<evidence type="ECO:0000256" key="2">
    <source>
        <dbReference type="ARBA" id="ARBA00022448"/>
    </source>
</evidence>
<feature type="transmembrane region" description="Helical" evidence="6">
    <location>
        <begin position="142"/>
        <end position="163"/>
    </location>
</feature>
<feature type="transmembrane region" description="Helical" evidence="6">
    <location>
        <begin position="100"/>
        <end position="121"/>
    </location>
</feature>
<reference evidence="8 9" key="1">
    <citation type="journal article" date="2015" name="Stand. Genomic Sci.">
        <title>Genomic Encyclopedia of Bacterial and Archaeal Type Strains, Phase III: the genomes of soil and plant-associated and newly described type strains.</title>
        <authorList>
            <person name="Whitman W.B."/>
            <person name="Woyke T."/>
            <person name="Klenk H.P."/>
            <person name="Zhou Y."/>
            <person name="Lilburn T.G."/>
            <person name="Beck B.J."/>
            <person name="De Vos P."/>
            <person name="Vandamme P."/>
            <person name="Eisen J.A."/>
            <person name="Garrity G."/>
            <person name="Hugenholtz P."/>
            <person name="Kyrpides N.C."/>
        </authorList>
    </citation>
    <scope>NUCLEOTIDE SEQUENCE [LARGE SCALE GENOMIC DNA]</scope>
    <source>
        <strain evidence="8 9">CV53</strain>
    </source>
</reference>
<evidence type="ECO:0000256" key="3">
    <source>
        <dbReference type="ARBA" id="ARBA00022692"/>
    </source>
</evidence>